<accession>L8X8K3</accession>
<name>L8X8K3_THACA</name>
<evidence type="ECO:0000313" key="2">
    <source>
        <dbReference type="Proteomes" id="UP000011668"/>
    </source>
</evidence>
<protein>
    <submittedName>
        <fullName evidence="1">Uncharacterized protein</fullName>
    </submittedName>
</protein>
<proteinExistence type="predicted"/>
<keyword evidence="2" id="KW-1185">Reference proteome</keyword>
<dbReference type="EMBL" id="AFRT01000084">
    <property type="protein sequence ID" value="ELU45417.1"/>
    <property type="molecule type" value="Genomic_DNA"/>
</dbReference>
<evidence type="ECO:0000313" key="1">
    <source>
        <dbReference type="EMBL" id="ELU45417.1"/>
    </source>
</evidence>
<comment type="caution">
    <text evidence="1">The sequence shown here is derived from an EMBL/GenBank/DDBJ whole genome shotgun (WGS) entry which is preliminary data.</text>
</comment>
<dbReference type="HOGENOM" id="CLU_2607640_0_0_1"/>
<reference evidence="1 2" key="1">
    <citation type="journal article" date="2013" name="Nat. Commun.">
        <title>The evolution and pathogenic mechanisms of the rice sheath blight pathogen.</title>
        <authorList>
            <person name="Zheng A."/>
            <person name="Lin R."/>
            <person name="Xu L."/>
            <person name="Qin P."/>
            <person name="Tang C."/>
            <person name="Ai P."/>
            <person name="Zhang D."/>
            <person name="Liu Y."/>
            <person name="Sun Z."/>
            <person name="Feng H."/>
            <person name="Wang Y."/>
            <person name="Chen Y."/>
            <person name="Liang X."/>
            <person name="Fu R."/>
            <person name="Li Q."/>
            <person name="Zhang J."/>
            <person name="Yu X."/>
            <person name="Xie Z."/>
            <person name="Ding L."/>
            <person name="Guan P."/>
            <person name="Tang J."/>
            <person name="Liang Y."/>
            <person name="Wang S."/>
            <person name="Deng Q."/>
            <person name="Li S."/>
            <person name="Zhu J."/>
            <person name="Wang L."/>
            <person name="Liu H."/>
            <person name="Li P."/>
        </authorList>
    </citation>
    <scope>NUCLEOTIDE SEQUENCE [LARGE SCALE GENOMIC DNA]</scope>
    <source>
        <strain evidence="2">AG-1 IA</strain>
    </source>
</reference>
<organism evidence="1 2">
    <name type="scientific">Thanatephorus cucumeris (strain AG1-IA)</name>
    <name type="common">Rice sheath blight fungus</name>
    <name type="synonym">Rhizoctonia solani</name>
    <dbReference type="NCBI Taxonomy" id="983506"/>
    <lineage>
        <taxon>Eukaryota</taxon>
        <taxon>Fungi</taxon>
        <taxon>Dikarya</taxon>
        <taxon>Basidiomycota</taxon>
        <taxon>Agaricomycotina</taxon>
        <taxon>Agaricomycetes</taxon>
        <taxon>Cantharellales</taxon>
        <taxon>Ceratobasidiaceae</taxon>
        <taxon>Rhizoctonia</taxon>
        <taxon>Rhizoctonia solani AG-1</taxon>
    </lineage>
</organism>
<sequence>MDYSTLTSHVCLQVPGSERLRDVDVDNQPSPDAVLSGGTVDHPVRKRCMCTCPFHSEGENRGPVIPCSDLECRPKIVRP</sequence>
<dbReference type="AlphaFoldDB" id="L8X8K3"/>
<gene>
    <name evidence="1" type="ORF">AG1IA_00557</name>
</gene>
<dbReference type="Proteomes" id="UP000011668">
    <property type="component" value="Unassembled WGS sequence"/>
</dbReference>